<dbReference type="EMBL" id="CP001830">
    <property type="protein sequence ID" value="AEH78707.1"/>
    <property type="molecule type" value="Genomic_DNA"/>
</dbReference>
<name>F7X655_SINMM</name>
<dbReference type="KEGG" id="smx:SM11_chr1431"/>
<keyword evidence="1" id="KW-1133">Transmembrane helix</keyword>
<proteinExistence type="predicted"/>
<dbReference type="HOGENOM" id="CLU_1160470_0_0_5"/>
<dbReference type="PATRIC" id="fig|707241.3.peg.1506"/>
<dbReference type="AlphaFoldDB" id="F7X655"/>
<sequence length="239" mass="27073">MSIRKAILGALAVALLAAVVPPILVGDAPKFDDRNGGDPWRNTIYDFQTLFTGLAAVAAATMTILVMERTDARQEARHRELVQLSLRPDRLRISRAVHPQLDELPYFFEDIDALCRAFAGDTSKIRKSIYDDPPHYARIITNLSTFMKRSALKDARPLYDGETAHAYDRIIDASENLEKLWGGYEQQIRAQLIAQRTEAESLDWLLQDALITRRFLETLAEHLDRFSSGLRGLADEYKV</sequence>
<evidence type="ECO:0000256" key="1">
    <source>
        <dbReference type="SAM" id="Phobius"/>
    </source>
</evidence>
<organism evidence="2 3">
    <name type="scientific">Sinorhizobium meliloti (strain SM11)</name>
    <dbReference type="NCBI Taxonomy" id="707241"/>
    <lineage>
        <taxon>Bacteria</taxon>
        <taxon>Pseudomonadati</taxon>
        <taxon>Pseudomonadota</taxon>
        <taxon>Alphaproteobacteria</taxon>
        <taxon>Hyphomicrobiales</taxon>
        <taxon>Rhizobiaceae</taxon>
        <taxon>Sinorhizobium/Ensifer group</taxon>
        <taxon>Sinorhizobium</taxon>
    </lineage>
</organism>
<feature type="transmembrane region" description="Helical" evidence="1">
    <location>
        <begin position="50"/>
        <end position="67"/>
    </location>
</feature>
<evidence type="ECO:0000313" key="2">
    <source>
        <dbReference type="EMBL" id="AEH78707.1"/>
    </source>
</evidence>
<accession>F7X655</accession>
<protein>
    <submittedName>
        <fullName evidence="2">Uncharacterized protein</fullName>
    </submittedName>
</protein>
<gene>
    <name evidence="2" type="ordered locus">SM11_chr1431</name>
</gene>
<keyword evidence="1" id="KW-0472">Membrane</keyword>
<reference evidence="2 3" key="1">
    <citation type="journal article" date="2011" name="J. Biotechnol.">
        <title>The complete genome sequence of the dominant Sinorhizobium meliloti field isolate SM11 extends the S. meliloti pan-genome.</title>
        <authorList>
            <person name="Schneiker-Bekel S."/>
            <person name="Wibberg D."/>
            <person name="Bekel T."/>
            <person name="Blom J."/>
            <person name="Linke B."/>
            <person name="Neuweger H."/>
            <person name="Stiens M."/>
            <person name="Vorholter F.J."/>
            <person name="Weidner S."/>
            <person name="Goesmann A."/>
            <person name="Puhler A."/>
            <person name="Schluter A."/>
        </authorList>
    </citation>
    <scope>NUCLEOTIDE SEQUENCE [LARGE SCALE GENOMIC DNA]</scope>
    <source>
        <strain evidence="2 3">SM11</strain>
    </source>
</reference>
<keyword evidence="1" id="KW-0812">Transmembrane</keyword>
<evidence type="ECO:0000313" key="3">
    <source>
        <dbReference type="Proteomes" id="UP000009045"/>
    </source>
</evidence>
<dbReference type="Proteomes" id="UP000009045">
    <property type="component" value="Chromosome"/>
</dbReference>